<gene>
    <name evidence="1" type="ORF">C2E16_13435</name>
</gene>
<dbReference type="EMBL" id="CP026378">
    <property type="protein sequence ID" value="AUY25816.1"/>
    <property type="molecule type" value="Genomic_DNA"/>
</dbReference>
<evidence type="ECO:0008006" key="3">
    <source>
        <dbReference type="Google" id="ProtNLM"/>
    </source>
</evidence>
<dbReference type="RefSeq" id="WP_038625324.1">
    <property type="nucleotide sequence ID" value="NZ_CAXOMJ010000051.1"/>
</dbReference>
<evidence type="ECO:0000313" key="1">
    <source>
        <dbReference type="EMBL" id="AUY25816.1"/>
    </source>
</evidence>
<reference evidence="1 2" key="1">
    <citation type="submission" date="2018-01" db="EMBL/GenBank/DDBJ databases">
        <title>Complete and assembled Genome of Pantoea calida DSM22759T.</title>
        <authorList>
            <person name="Stevens M.J.A."/>
            <person name="Zurfluh K."/>
            <person name="Stephan R."/>
        </authorList>
    </citation>
    <scope>NUCLEOTIDE SEQUENCE [LARGE SCALE GENOMIC DNA]</scope>
    <source>
        <strain evidence="1 2">DSM 22759</strain>
    </source>
</reference>
<organism evidence="1 2">
    <name type="scientific">Mixta calida</name>
    <dbReference type="NCBI Taxonomy" id="665913"/>
    <lineage>
        <taxon>Bacteria</taxon>
        <taxon>Pseudomonadati</taxon>
        <taxon>Pseudomonadota</taxon>
        <taxon>Gammaproteobacteria</taxon>
        <taxon>Enterobacterales</taxon>
        <taxon>Erwiniaceae</taxon>
        <taxon>Mixta</taxon>
    </lineage>
</organism>
<sequence length="72" mass="7891">MRRLMLLMSEAHLIFVTALTGAGKGEPRQGKGLARGGRGDHRGFVSCQYRVETDFLTPCTRGGDQRIDDLIG</sequence>
<proteinExistence type="predicted"/>
<evidence type="ECO:0000313" key="2">
    <source>
        <dbReference type="Proteomes" id="UP000237673"/>
    </source>
</evidence>
<protein>
    <recommendedName>
        <fullName evidence="3">Secreted protein</fullName>
    </recommendedName>
</protein>
<dbReference type="Proteomes" id="UP000237673">
    <property type="component" value="Chromosome"/>
</dbReference>
<dbReference type="GeneID" id="84634384"/>
<keyword evidence="2" id="KW-1185">Reference proteome</keyword>
<accession>A0ABN5HCB4</accession>
<name>A0ABN5HCB4_9GAMM</name>